<dbReference type="Pfam" id="PF02140">
    <property type="entry name" value="SUEL_Lectin"/>
    <property type="match status" value="2"/>
</dbReference>
<accession>A0ABM1STL2</accession>
<feature type="region of interest" description="Disordered" evidence="1">
    <location>
        <begin position="224"/>
        <end position="260"/>
    </location>
</feature>
<keyword evidence="2" id="KW-0812">Transmembrane</keyword>
<feature type="compositionally biased region" description="Polar residues" evidence="1">
    <location>
        <begin position="424"/>
        <end position="433"/>
    </location>
</feature>
<name>A0ABM1STL2_LIMPO</name>
<feature type="domain" description="SUEL-type lectin" evidence="3">
    <location>
        <begin position="122"/>
        <end position="214"/>
    </location>
</feature>
<dbReference type="PROSITE" id="PS50228">
    <property type="entry name" value="SUEL_LECTIN"/>
    <property type="match status" value="2"/>
</dbReference>
<organism evidence="4 5">
    <name type="scientific">Limulus polyphemus</name>
    <name type="common">Atlantic horseshoe crab</name>
    <dbReference type="NCBI Taxonomy" id="6850"/>
    <lineage>
        <taxon>Eukaryota</taxon>
        <taxon>Metazoa</taxon>
        <taxon>Ecdysozoa</taxon>
        <taxon>Arthropoda</taxon>
        <taxon>Chelicerata</taxon>
        <taxon>Merostomata</taxon>
        <taxon>Xiphosura</taxon>
        <taxon>Limulidae</taxon>
        <taxon>Limulus</taxon>
    </lineage>
</organism>
<dbReference type="CDD" id="cd22828">
    <property type="entry name" value="Gal_Rha_Lectin_EVA1_EVA1C_rpt1"/>
    <property type="match status" value="1"/>
</dbReference>
<evidence type="ECO:0000256" key="1">
    <source>
        <dbReference type="SAM" id="MobiDB-lite"/>
    </source>
</evidence>
<feature type="domain" description="SUEL-type lectin" evidence="3">
    <location>
        <begin position="15"/>
        <end position="113"/>
    </location>
</feature>
<keyword evidence="2" id="KW-1133">Transmembrane helix</keyword>
<dbReference type="Proteomes" id="UP000694941">
    <property type="component" value="Unplaced"/>
</dbReference>
<feature type="region of interest" description="Disordered" evidence="1">
    <location>
        <begin position="407"/>
        <end position="433"/>
    </location>
</feature>
<gene>
    <name evidence="5" type="primary">LOC106463685</name>
</gene>
<sequence>MALLSGTLRTFQVHACDGNELKIECFPNTVISINLVQYGRPVPSFQLCPPETLGDTYIPRNDSNICLSPEALRAVEAACREQRVCKMRTSPETLGGDPCPGVRKYAEVAYKCRPDIFYNEIACDGQRLRLRCSKSMRIVIYSASFGGTRFGVPECLQPEGAGNQDCQVSYATETVLRSCLGKRKCSIAADKDTFGDPSCPQGSSLFLKVVYTCVPKEILRDPELGLEKDKNDPEEDHKVFQKEASYDSTTSSPEIREENNDGIKSTAIQNLLPVEPIIPVIKSTPKTDMQSDENVEGVDINCTVIEGDKKVVGFLTEWFAAYKFISENKEKCILYLTLSLGAGLLVFLSVLAFRLYIQKKRERKRADLNISEPLPSAFVEDSSDLDHFDTSDRPDNNIEVVRFTSRSTMRRQDSDTHPRAPVSRNMTSYDYYS</sequence>
<evidence type="ECO:0000313" key="4">
    <source>
        <dbReference type="Proteomes" id="UP000694941"/>
    </source>
</evidence>
<protein>
    <submittedName>
        <fullName evidence="5">Protein eva-1 homolog C-like</fullName>
    </submittedName>
</protein>
<dbReference type="RefSeq" id="XP_022246968.1">
    <property type="nucleotide sequence ID" value="XM_022391260.1"/>
</dbReference>
<dbReference type="PANTHER" id="PTHR46780">
    <property type="entry name" value="PROTEIN EVA-1"/>
    <property type="match status" value="1"/>
</dbReference>
<feature type="transmembrane region" description="Helical" evidence="2">
    <location>
        <begin position="333"/>
        <end position="357"/>
    </location>
</feature>
<keyword evidence="2" id="KW-0472">Membrane</keyword>
<evidence type="ECO:0000259" key="3">
    <source>
        <dbReference type="PROSITE" id="PS50228"/>
    </source>
</evidence>
<dbReference type="CDD" id="cd22829">
    <property type="entry name" value="Gal_Rha_Lectin_EVA1_EVA1C_rpt2"/>
    <property type="match status" value="1"/>
</dbReference>
<dbReference type="InterPro" id="IPR000922">
    <property type="entry name" value="Lectin_gal-bd_dom"/>
</dbReference>
<reference evidence="5" key="1">
    <citation type="submission" date="2025-08" db="UniProtKB">
        <authorList>
            <consortium name="RefSeq"/>
        </authorList>
    </citation>
    <scope>IDENTIFICATION</scope>
    <source>
        <tissue evidence="5">Muscle</tissue>
    </source>
</reference>
<proteinExistence type="predicted"/>
<dbReference type="GeneID" id="106463685"/>
<dbReference type="InterPro" id="IPR043159">
    <property type="entry name" value="Lectin_gal-bd_sf"/>
</dbReference>
<keyword evidence="4" id="KW-1185">Reference proteome</keyword>
<dbReference type="Gene3D" id="2.60.120.740">
    <property type="match status" value="2"/>
</dbReference>
<feature type="compositionally biased region" description="Basic and acidic residues" evidence="1">
    <location>
        <begin position="224"/>
        <end position="245"/>
    </location>
</feature>
<evidence type="ECO:0000313" key="5">
    <source>
        <dbReference type="RefSeq" id="XP_022246968.1"/>
    </source>
</evidence>
<evidence type="ECO:0000256" key="2">
    <source>
        <dbReference type="SAM" id="Phobius"/>
    </source>
</evidence>